<sequence length="128" mass="15099">MKNIIYLEGLEIYAKHGVFEEEKHLGQKFIFDIECELNYKKAMLNDSLIDSVSYGDIAEDIYFIATNNTYDLLEKLSYEVVKYIFNKYSNIERIKLKINKPNAPISKIFKNCGTILDIRREEFLEILK</sequence>
<evidence type="ECO:0000313" key="8">
    <source>
        <dbReference type="EMBL" id="NYS47475.1"/>
    </source>
</evidence>
<keyword evidence="9" id="KW-1185">Reference proteome</keyword>
<comment type="similarity">
    <text evidence="3 6">Belongs to the DHNA family.</text>
</comment>
<evidence type="ECO:0000256" key="3">
    <source>
        <dbReference type="ARBA" id="ARBA00005708"/>
    </source>
</evidence>
<evidence type="ECO:0000259" key="7">
    <source>
        <dbReference type="SMART" id="SM00905"/>
    </source>
</evidence>
<dbReference type="InterPro" id="IPR006156">
    <property type="entry name" value="Dihydroneopterin_aldolase"/>
</dbReference>
<dbReference type="PANTHER" id="PTHR42844">
    <property type="entry name" value="DIHYDRONEOPTERIN ALDOLASE 1-RELATED"/>
    <property type="match status" value="1"/>
</dbReference>
<evidence type="ECO:0000256" key="1">
    <source>
        <dbReference type="ARBA" id="ARBA00001353"/>
    </source>
</evidence>
<evidence type="ECO:0000256" key="5">
    <source>
        <dbReference type="ARBA" id="ARBA00023239"/>
    </source>
</evidence>
<dbReference type="EMBL" id="JACBYF010000007">
    <property type="protein sequence ID" value="NYS47475.1"/>
    <property type="molecule type" value="Genomic_DNA"/>
</dbReference>
<organism evidence="8 9">
    <name type="scientific">Gemelliphila palaticanis</name>
    <dbReference type="NCBI Taxonomy" id="81950"/>
    <lineage>
        <taxon>Bacteria</taxon>
        <taxon>Bacillati</taxon>
        <taxon>Bacillota</taxon>
        <taxon>Bacilli</taxon>
        <taxon>Bacillales</taxon>
        <taxon>Gemellaceae</taxon>
        <taxon>Gemelliphila</taxon>
    </lineage>
</organism>
<dbReference type="InterPro" id="IPR006157">
    <property type="entry name" value="FolB_dom"/>
</dbReference>
<keyword evidence="4 6" id="KW-0289">Folate biosynthesis</keyword>
<evidence type="ECO:0000256" key="4">
    <source>
        <dbReference type="ARBA" id="ARBA00022909"/>
    </source>
</evidence>
<comment type="catalytic activity">
    <reaction evidence="1 6">
        <text>7,8-dihydroneopterin = 6-hydroxymethyl-7,8-dihydropterin + glycolaldehyde</text>
        <dbReference type="Rhea" id="RHEA:10540"/>
        <dbReference type="ChEBI" id="CHEBI:17001"/>
        <dbReference type="ChEBI" id="CHEBI:17071"/>
        <dbReference type="ChEBI" id="CHEBI:44841"/>
        <dbReference type="EC" id="4.1.2.25"/>
    </reaction>
</comment>
<dbReference type="Pfam" id="PF02152">
    <property type="entry name" value="FolB"/>
    <property type="match status" value="1"/>
</dbReference>
<dbReference type="Gene3D" id="3.30.1130.10">
    <property type="match status" value="1"/>
</dbReference>
<dbReference type="EC" id="4.1.2.25" evidence="6"/>
<dbReference type="InterPro" id="IPR043133">
    <property type="entry name" value="GTP-CH-I_C/QueF"/>
</dbReference>
<gene>
    <name evidence="8" type="primary">folB</name>
    <name evidence="8" type="ORF">HZY85_04605</name>
</gene>
<dbReference type="CDD" id="cd00534">
    <property type="entry name" value="DHNA_DHNTPE"/>
    <property type="match status" value="1"/>
</dbReference>
<dbReference type="RefSeq" id="WP_179941264.1">
    <property type="nucleotide sequence ID" value="NZ_JACBYF010000007.1"/>
</dbReference>
<comment type="function">
    <text evidence="6">Catalyzes the conversion of 7,8-dihydroneopterin to 6-hydroxymethyl-7,8-dihydropterin.</text>
</comment>
<evidence type="ECO:0000256" key="6">
    <source>
        <dbReference type="RuleBase" id="RU362079"/>
    </source>
</evidence>
<comment type="caution">
    <text evidence="8">The sequence shown here is derived from an EMBL/GenBank/DDBJ whole genome shotgun (WGS) entry which is preliminary data.</text>
</comment>
<reference evidence="8 9" key="1">
    <citation type="submission" date="2020-07" db="EMBL/GenBank/DDBJ databases">
        <title>MOT database genomes.</title>
        <authorList>
            <person name="Joseph S."/>
            <person name="Aduse-Opoku J."/>
            <person name="Hashim A."/>
            <person name="Wade W."/>
            <person name="Curtis M."/>
        </authorList>
    </citation>
    <scope>NUCLEOTIDE SEQUENCE [LARGE SCALE GENOMIC DNA]</scope>
    <source>
        <strain evidence="8 9">CIP 106318</strain>
    </source>
</reference>
<evidence type="ECO:0000256" key="2">
    <source>
        <dbReference type="ARBA" id="ARBA00005013"/>
    </source>
</evidence>
<feature type="domain" description="Dihydroneopterin aldolase/epimerase" evidence="7">
    <location>
        <begin position="5"/>
        <end position="118"/>
    </location>
</feature>
<name>A0ABX2SYZ0_9BACL</name>
<dbReference type="SMART" id="SM00905">
    <property type="entry name" value="FolB"/>
    <property type="match status" value="1"/>
</dbReference>
<protein>
    <recommendedName>
        <fullName evidence="6">7,8-dihydroneopterin aldolase</fullName>
        <ecNumber evidence="6">4.1.2.25</ecNumber>
    </recommendedName>
</protein>
<accession>A0ABX2SYZ0</accession>
<dbReference type="SUPFAM" id="SSF55620">
    <property type="entry name" value="Tetrahydrobiopterin biosynthesis enzymes-like"/>
    <property type="match status" value="1"/>
</dbReference>
<proteinExistence type="inferred from homology"/>
<dbReference type="GO" id="GO:0004150">
    <property type="term" value="F:dihydroneopterin aldolase activity"/>
    <property type="evidence" value="ECO:0007669"/>
    <property type="project" value="UniProtKB-EC"/>
</dbReference>
<comment type="pathway">
    <text evidence="2 6">Cofactor biosynthesis; tetrahydrofolate biosynthesis; 2-amino-4-hydroxy-6-hydroxymethyl-7,8-dihydropteridine diphosphate from 7,8-dihydroneopterin triphosphate: step 3/4.</text>
</comment>
<dbReference type="PANTHER" id="PTHR42844:SF1">
    <property type="entry name" value="DIHYDRONEOPTERIN ALDOLASE 1-RELATED"/>
    <property type="match status" value="1"/>
</dbReference>
<keyword evidence="5 6" id="KW-0456">Lyase</keyword>
<dbReference type="NCBIfam" id="TIGR00526">
    <property type="entry name" value="folB_dom"/>
    <property type="match status" value="1"/>
</dbReference>
<dbReference type="Proteomes" id="UP000531840">
    <property type="component" value="Unassembled WGS sequence"/>
</dbReference>
<evidence type="ECO:0000313" key="9">
    <source>
        <dbReference type="Proteomes" id="UP000531840"/>
    </source>
</evidence>
<dbReference type="NCBIfam" id="TIGR00525">
    <property type="entry name" value="folB"/>
    <property type="match status" value="1"/>
</dbReference>